<reference evidence="1" key="1">
    <citation type="submission" date="2024-03" db="EMBL/GenBank/DDBJ databases">
        <title>Complete genome sequence of Sulfurisphaera javensis strain KD-1.</title>
        <authorList>
            <person name="Sakai H."/>
            <person name="Nur N."/>
            <person name="Suwanto A."/>
            <person name="Kurosawa N."/>
        </authorList>
    </citation>
    <scope>NUCLEOTIDE SEQUENCE</scope>
    <source>
        <strain evidence="1">KD-1</strain>
    </source>
</reference>
<evidence type="ECO:0000313" key="1">
    <source>
        <dbReference type="EMBL" id="BFH74762.1"/>
    </source>
</evidence>
<protein>
    <submittedName>
        <fullName evidence="1">Uncharacterized protein</fullName>
    </submittedName>
</protein>
<accession>A0AAT9GVG8</accession>
<dbReference type="EMBL" id="AP031322">
    <property type="protein sequence ID" value="BFH74762.1"/>
    <property type="molecule type" value="Genomic_DNA"/>
</dbReference>
<dbReference type="RefSeq" id="WP_369610238.1">
    <property type="nucleotide sequence ID" value="NZ_AP031322.1"/>
</dbReference>
<dbReference type="AlphaFoldDB" id="A0AAT9GVG8"/>
<organism evidence="1">
    <name type="scientific">Sulfurisphaera javensis</name>
    <dbReference type="NCBI Taxonomy" id="2049879"/>
    <lineage>
        <taxon>Archaea</taxon>
        <taxon>Thermoproteota</taxon>
        <taxon>Thermoprotei</taxon>
        <taxon>Sulfolobales</taxon>
        <taxon>Sulfolobaceae</taxon>
        <taxon>Sulfurisphaera</taxon>
    </lineage>
</organism>
<sequence length="266" mass="31390">MDIISNTSDWKIIAYILYRLYENEEISIEEVKEKFKGKSLQKIINLIKEAMEPNGTVKIENDKIRRGTVYEKIKERKMAYYLVHEVEAKVSPKYDLSKSYTYISFPISTVRELNGMESVYLAEAGYYSIRCRKIKVFDPFDLGTPNISCEKINNKGSLKISYSLNPSLLPGQIVKWGYYIWYKEFINEREDGVGSFVPYPTYYFKIKVELPWKPSWAEANELTVYSENLLDFDKIKTKHEFIQNENVLVLKIINPEMKTFVIRWKK</sequence>
<gene>
    <name evidence="1" type="ORF">SJAV_27060</name>
</gene>
<name>A0AAT9GVG8_9CREN</name>
<proteinExistence type="predicted"/>
<dbReference type="KEGG" id="sjv:SJAV_27060"/>
<dbReference type="GeneID" id="92355657"/>